<dbReference type="NCBIfam" id="TIGR01509">
    <property type="entry name" value="HAD-SF-IA-v3"/>
    <property type="match status" value="1"/>
</dbReference>
<dbReference type="InterPro" id="IPR023198">
    <property type="entry name" value="PGP-like_dom2"/>
</dbReference>
<dbReference type="Gene3D" id="1.10.150.240">
    <property type="entry name" value="Putative phosphatase, domain 2"/>
    <property type="match status" value="1"/>
</dbReference>
<name>A0A923LQM0_9FIRM</name>
<gene>
    <name evidence="1" type="ORF">H8S17_07860</name>
</gene>
<dbReference type="InterPro" id="IPR006439">
    <property type="entry name" value="HAD-SF_hydro_IA"/>
</dbReference>
<evidence type="ECO:0000313" key="1">
    <source>
        <dbReference type="EMBL" id="MBC5714121.1"/>
    </source>
</evidence>
<dbReference type="PANTHER" id="PTHR43611:SF3">
    <property type="entry name" value="FLAVIN MONONUCLEOTIDE HYDROLASE 1, CHLOROPLATIC"/>
    <property type="match status" value="1"/>
</dbReference>
<dbReference type="SFLD" id="SFLDS00003">
    <property type="entry name" value="Haloacid_Dehalogenase"/>
    <property type="match status" value="1"/>
</dbReference>
<dbReference type="Gene3D" id="3.40.50.1000">
    <property type="entry name" value="HAD superfamily/HAD-like"/>
    <property type="match status" value="1"/>
</dbReference>
<dbReference type="AlphaFoldDB" id="A0A923LQM0"/>
<proteinExistence type="predicted"/>
<dbReference type="Proteomes" id="UP000606720">
    <property type="component" value="Unassembled WGS sequence"/>
</dbReference>
<organism evidence="1 2">
    <name type="scientific">Roseburia zhanii</name>
    <dbReference type="NCBI Taxonomy" id="2763064"/>
    <lineage>
        <taxon>Bacteria</taxon>
        <taxon>Bacillati</taxon>
        <taxon>Bacillota</taxon>
        <taxon>Clostridia</taxon>
        <taxon>Lachnospirales</taxon>
        <taxon>Lachnospiraceae</taxon>
        <taxon>Roseburia</taxon>
    </lineage>
</organism>
<dbReference type="SFLD" id="SFLDG01129">
    <property type="entry name" value="C1.5:_HAD__Beta-PGM__Phosphata"/>
    <property type="match status" value="1"/>
</dbReference>
<protein>
    <submittedName>
        <fullName evidence="1">HAD family phosphatase</fullName>
    </submittedName>
</protein>
<dbReference type="NCBIfam" id="TIGR01549">
    <property type="entry name" value="HAD-SF-IA-v1"/>
    <property type="match status" value="1"/>
</dbReference>
<accession>A0A923LQM0</accession>
<dbReference type="InterPro" id="IPR036412">
    <property type="entry name" value="HAD-like_sf"/>
</dbReference>
<dbReference type="SUPFAM" id="SSF56784">
    <property type="entry name" value="HAD-like"/>
    <property type="match status" value="1"/>
</dbReference>
<dbReference type="InterPro" id="IPR023214">
    <property type="entry name" value="HAD_sf"/>
</dbReference>
<dbReference type="EMBL" id="JACOPH010000005">
    <property type="protein sequence ID" value="MBC5714121.1"/>
    <property type="molecule type" value="Genomic_DNA"/>
</dbReference>
<dbReference type="CDD" id="cd02603">
    <property type="entry name" value="HAD_sEH-N_like"/>
    <property type="match status" value="1"/>
</dbReference>
<dbReference type="Pfam" id="PF00702">
    <property type="entry name" value="Hydrolase"/>
    <property type="match status" value="1"/>
</dbReference>
<reference evidence="1" key="1">
    <citation type="submission" date="2020-08" db="EMBL/GenBank/DDBJ databases">
        <title>Genome public.</title>
        <authorList>
            <person name="Liu C."/>
            <person name="Sun Q."/>
        </authorList>
    </citation>
    <scope>NUCLEOTIDE SEQUENCE</scope>
    <source>
        <strain evidence="1">BX1005</strain>
    </source>
</reference>
<dbReference type="PANTHER" id="PTHR43611">
    <property type="entry name" value="ALPHA-D-GLUCOSE 1-PHOSPHATE PHOSPHATASE"/>
    <property type="match status" value="1"/>
</dbReference>
<evidence type="ECO:0000313" key="2">
    <source>
        <dbReference type="Proteomes" id="UP000606720"/>
    </source>
</evidence>
<keyword evidence="2" id="KW-1185">Reference proteome</keyword>
<comment type="caution">
    <text evidence="1">The sequence shown here is derived from an EMBL/GenBank/DDBJ whole genome shotgun (WGS) entry which is preliminary data.</text>
</comment>
<dbReference type="RefSeq" id="WP_178052121.1">
    <property type="nucleotide sequence ID" value="NZ_JACOPH010000005.1"/>
</dbReference>
<sequence>MLKNIIFDMGNVLLDYDPEIPLNEFCRSEEEKDAIRRELFEGPEWVQGDMGTIRDADRYDLVKERVPKEMHPALKKCSYSWDICLKPIEGAREFCRKVKAAGYGVYVLSNASDKFYEYFPKFLPFDFFNGILVSADVHMIKPDIRIYQHLLEKYQLQAEECLFIDDRPENVEGAKKAGMQAVVFENNYDKIAEYIEK</sequence>